<keyword evidence="1" id="KW-0808">Transferase</keyword>
<evidence type="ECO:0000313" key="2">
    <source>
        <dbReference type="Proteomes" id="UP000290567"/>
    </source>
</evidence>
<dbReference type="OrthoDB" id="9790865at2"/>
<dbReference type="InterPro" id="IPR008930">
    <property type="entry name" value="Terpenoid_cyclase/PrenylTrfase"/>
</dbReference>
<comment type="caution">
    <text evidence="1">The sequence shown here is derived from an EMBL/GenBank/DDBJ whole genome shotgun (WGS) entry which is preliminary data.</text>
</comment>
<name>A0A4P5PAR2_9ENTE</name>
<protein>
    <submittedName>
        <fullName evidence="1">Prenyltransferase</fullName>
    </submittedName>
</protein>
<reference evidence="2" key="1">
    <citation type="submission" date="2019-02" db="EMBL/GenBank/DDBJ databases">
        <title>Draft genome sequence of Enterococcus sp. Gos25-1.</title>
        <authorList>
            <person name="Tanaka N."/>
            <person name="Shiwa Y."/>
            <person name="Fujita N."/>
        </authorList>
    </citation>
    <scope>NUCLEOTIDE SEQUENCE [LARGE SCALE GENOMIC DNA]</scope>
    <source>
        <strain evidence="2">Gos25-1</strain>
    </source>
</reference>
<dbReference type="Gene3D" id="1.50.10.20">
    <property type="match status" value="1"/>
</dbReference>
<evidence type="ECO:0000313" key="1">
    <source>
        <dbReference type="EMBL" id="GCF95060.1"/>
    </source>
</evidence>
<accession>A0A4P5PAR2</accession>
<dbReference type="SUPFAM" id="SSF48239">
    <property type="entry name" value="Terpenoid cyclases/Protein prenyltransferases"/>
    <property type="match status" value="1"/>
</dbReference>
<dbReference type="AlphaFoldDB" id="A0A4P5PAR2"/>
<dbReference type="EMBL" id="BJCC01000026">
    <property type="protein sequence ID" value="GCF95060.1"/>
    <property type="molecule type" value="Genomic_DNA"/>
</dbReference>
<organism evidence="1 2">
    <name type="scientific">Enterococcus florum</name>
    <dbReference type="NCBI Taxonomy" id="2480627"/>
    <lineage>
        <taxon>Bacteria</taxon>
        <taxon>Bacillati</taxon>
        <taxon>Bacillota</taxon>
        <taxon>Bacilli</taxon>
        <taxon>Lactobacillales</taxon>
        <taxon>Enterococcaceae</taxon>
        <taxon>Enterococcus</taxon>
    </lineage>
</organism>
<keyword evidence="2" id="KW-1185">Reference proteome</keyword>
<dbReference type="Proteomes" id="UP000290567">
    <property type="component" value="Unassembled WGS sequence"/>
</dbReference>
<sequence>MSNQKDIAVILSHRQDQGWDYWTTEDRRLGKGAPYSCLESANYLLELGMHPQEPVLQKVAELLWESWKEPGNFKLYPKGPVFPCQTIPAATLLIRLGFLEDERMQKTLHHLLETRYADGGWWCKKFYFGKGPETEHSNPLPTLNALELFRHAGYAEDSRFNSAIDFLLGHWETKAPIGPCHYGIGTLFMQVEYPFRGYNLFYFVYVLSFYEHARKDPRFKEAFQALRERTDEDQLVVQRLVRLKDLEFCQKGKVSKLGTKRYQDILNNLAES</sequence>
<proteinExistence type="predicted"/>
<dbReference type="GO" id="GO:0016740">
    <property type="term" value="F:transferase activity"/>
    <property type="evidence" value="ECO:0007669"/>
    <property type="project" value="UniProtKB-KW"/>
</dbReference>
<gene>
    <name evidence="1" type="ORF">NRIC_29510</name>
</gene>
<dbReference type="RefSeq" id="WP_146623461.1">
    <property type="nucleotide sequence ID" value="NZ_BJCC01000026.1"/>
</dbReference>